<keyword evidence="3" id="KW-0804">Transcription</keyword>
<comment type="caution">
    <text evidence="8">The sequence shown here is derived from an EMBL/GenBank/DDBJ whole genome shotgun (WGS) entry which is preliminary data.</text>
</comment>
<dbReference type="Pfam" id="PF13872">
    <property type="entry name" value="AAA_34"/>
    <property type="match status" value="1"/>
</dbReference>
<dbReference type="InterPro" id="IPR026937">
    <property type="entry name" value="SBNO_Helicase_C_dom"/>
</dbReference>
<evidence type="ECO:0000259" key="7">
    <source>
        <dbReference type="Pfam" id="PF25373"/>
    </source>
</evidence>
<feature type="compositionally biased region" description="Acidic residues" evidence="4">
    <location>
        <begin position="878"/>
        <end position="903"/>
    </location>
</feature>
<proteinExistence type="inferred from homology"/>
<keyword evidence="9" id="KW-1185">Reference proteome</keyword>
<feature type="compositionally biased region" description="Basic residues" evidence="4">
    <location>
        <begin position="1014"/>
        <end position="1028"/>
    </location>
</feature>
<evidence type="ECO:0000259" key="6">
    <source>
        <dbReference type="Pfam" id="PF13872"/>
    </source>
</evidence>
<dbReference type="InterPro" id="IPR026741">
    <property type="entry name" value="SNO"/>
</dbReference>
<dbReference type="GO" id="GO:0006355">
    <property type="term" value="P:regulation of DNA-templated transcription"/>
    <property type="evidence" value="ECO:0007669"/>
    <property type="project" value="InterPro"/>
</dbReference>
<dbReference type="InterPro" id="IPR057332">
    <property type="entry name" value="SBNO_a/b_dom"/>
</dbReference>
<feature type="domain" description="Strawberry notch helicase C" evidence="5">
    <location>
        <begin position="1092"/>
        <end position="1376"/>
    </location>
</feature>
<dbReference type="PANTHER" id="PTHR12706:SF30">
    <property type="entry name" value="PROTEIN STRAWBERRY NOTCH-RELATED"/>
    <property type="match status" value="1"/>
</dbReference>
<feature type="region of interest" description="Disordered" evidence="4">
    <location>
        <begin position="183"/>
        <end position="229"/>
    </location>
</feature>
<dbReference type="InterPro" id="IPR039187">
    <property type="entry name" value="SNO_AAA"/>
</dbReference>
<dbReference type="InterPro" id="IPR027417">
    <property type="entry name" value="P-loop_NTPase"/>
</dbReference>
<feature type="non-terminal residue" evidence="8">
    <location>
        <position position="1"/>
    </location>
</feature>
<dbReference type="GO" id="GO:0005634">
    <property type="term" value="C:nucleus"/>
    <property type="evidence" value="ECO:0007669"/>
    <property type="project" value="TreeGrafter"/>
</dbReference>
<feature type="compositionally biased region" description="Basic and acidic residues" evidence="4">
    <location>
        <begin position="1029"/>
        <end position="1043"/>
    </location>
</feature>
<dbReference type="EMBL" id="BTSX01000003">
    <property type="protein sequence ID" value="GMS88138.1"/>
    <property type="molecule type" value="Genomic_DNA"/>
</dbReference>
<feature type="compositionally biased region" description="Basic and acidic residues" evidence="4">
    <location>
        <begin position="991"/>
        <end position="1013"/>
    </location>
</feature>
<feature type="compositionally biased region" description="Gly residues" evidence="4">
    <location>
        <begin position="304"/>
        <end position="317"/>
    </location>
</feature>
<evidence type="ECO:0000256" key="1">
    <source>
        <dbReference type="ARBA" id="ARBA00006992"/>
    </source>
</evidence>
<dbReference type="PANTHER" id="PTHR12706">
    <property type="entry name" value="STRAWBERRY NOTCH-RELATED"/>
    <property type="match status" value="1"/>
</dbReference>
<dbReference type="GO" id="GO:0042393">
    <property type="term" value="F:histone binding"/>
    <property type="evidence" value="ECO:0007669"/>
    <property type="project" value="TreeGrafter"/>
</dbReference>
<evidence type="ECO:0000259" key="5">
    <source>
        <dbReference type="Pfam" id="PF13871"/>
    </source>
</evidence>
<feature type="domain" description="SBNO alpha/beta" evidence="7">
    <location>
        <begin position="1414"/>
        <end position="1533"/>
    </location>
</feature>
<dbReference type="SUPFAM" id="SSF52540">
    <property type="entry name" value="P-loop containing nucleoside triphosphate hydrolases"/>
    <property type="match status" value="2"/>
</dbReference>
<evidence type="ECO:0000256" key="4">
    <source>
        <dbReference type="SAM" id="MobiDB-lite"/>
    </source>
</evidence>
<protein>
    <recommendedName>
        <fullName evidence="10">Let-765 protein</fullName>
    </recommendedName>
</protein>
<reference evidence="8" key="1">
    <citation type="submission" date="2023-10" db="EMBL/GenBank/DDBJ databases">
        <title>Genome assembly of Pristionchus species.</title>
        <authorList>
            <person name="Yoshida K."/>
            <person name="Sommer R.J."/>
        </authorList>
    </citation>
    <scope>NUCLEOTIDE SEQUENCE</scope>
    <source>
        <strain evidence="8">RS0144</strain>
    </source>
</reference>
<evidence type="ECO:0000256" key="2">
    <source>
        <dbReference type="ARBA" id="ARBA00023015"/>
    </source>
</evidence>
<feature type="compositionally biased region" description="Low complexity" evidence="4">
    <location>
        <begin position="864"/>
        <end position="877"/>
    </location>
</feature>
<keyword evidence="2" id="KW-0805">Transcription regulation</keyword>
<evidence type="ECO:0000313" key="8">
    <source>
        <dbReference type="EMBL" id="GMS88138.1"/>
    </source>
</evidence>
<feature type="domain" description="Strawberry notch AAA" evidence="6">
    <location>
        <begin position="380"/>
        <end position="685"/>
    </location>
</feature>
<evidence type="ECO:0000313" key="9">
    <source>
        <dbReference type="Proteomes" id="UP001432027"/>
    </source>
</evidence>
<sequence length="1615" mass="177828">DPARRIVVVRQPNGSSPATPGGGATVGSPMLHRTMHGSASTGDLERMGTMGTVIRGPGPLGRGTVVRRIQTPGSTLLRPMGAVNGRYDGVQRGGFVQRTSNLASSPMEQRYGQSAPGSAAMMGGMNRLSAIRPTGTMQGGFRGMQQQRTMGGATTAAAMAVGPPRAPGNAASYTTYQRSAYPRGGLHNQHLASHGHNYGRGGSTMASHRMPRGGGAYAPHGPMRQTSGAGLGRLQHLQNNQQHLQQAPQHSQHHQLLQQQNANMAAYSPMPRGVVGQDSGSKNNELDIRRRSMTPGQPSHSSIGGPGSGRGGAGGSSGTPAPSPALPKMAKTAKEEMQRAIQMAAARAQRHDIDEEEENLGHAETYADYKPAKLRSGQSHPDSVVETASLSSVAPPDVKYQINIPEYLIDTGAISALQLEAVIYACQMHENILPNGERLGYLIGDGAGVGKGRTVACIIFENYLLGRRRALWLSVSNDLRFDSERDLRDIGAGNIQVHSLNKMKYSKISGKENGMVKKGVMFATYSSLIGECRTAKRKYQSRLKQLIQWLGVDFDGCIVFDECHRAKNLVPSTGAKPTKTGQMVLELQRALPKARVVYASATGATEPRNMAYMTRLGLWGPGQAFNDFGEFINAVERRGVGAMEIVAMDMKQRGLYLARQLSFRGVNFNIQEVQLSDAFVGIYDESVKLWVEVRRQFQTALAQMDEEDRLTCKHIWGQFWASHQRFFKYLCIAAKVDACVKITRDSIAAGKCVVIGLQSTGESRTLEAIDDMGGELTEFVSTAKAVLGSLIDKHFPTVGDFQTDIFRDFDKMFGDGEKRKRRRPARNDGMDVLEELGLGPSTSSGRGGRDRGGPRAKKMKREAGSGSDDNSTTSSSGDDSEGDDDDLDGEDDGMDEEDEEEAEEFKLGENDEDWLNALLAEAQSSSEEEGDDDSDEEKKIKKEEPDTEPSTSKDNDDEYMDDDGGEEEFNPFACDFSRDDPWASKQQVVEDSPKKKRVDEEEEEKKRLLEERRRERRRLRNKKKRKMARKMEKMKAEKKQREIASEAVKNTASDFMTSSRLVNGDPDSFNPQMVKAELLAAVERLGPNLPANTLDQLIDDLGGPEFVAEMTGRKGRIVQREDGEVEYELRHTGADVPLELMNMDEKDKFMKGEKVIAIISEAASSGISLQSDKRAPNHRRRVHITLELPWSADKAIQQFGRTHRSNQVSAPEYIFLISELAGEKRFASIVAKRLESLGALTHGDRRATESRDLSQFNFDTKYGRSALDVLLRSTIGQIQPLIPPPEDYKPGNFFQDMCVYLEGVGVLSVGSGVDPSSPTATFSIERDASTIAKFLNRILGLPVHAQNALFAYFADILAELIQQAKHDGTYDMGIMDLGTGGDQVRKLETRVFLGRREKGSFRVEMHKIGVERGVSWDDAHAIWKEHNTGEDGFYVMSVGAHKKKVAVLVYGVGKKRLESGARLFAVSRPSTGRSAKLETLVELSKKYEKTSPEEAKIVWDEQYEGSNKACQHAYVHGKCKHEASGTYCEVGRRTRTYFVLSGSVLSVWPVVEDVLSAGGRNKGSNRMQVIRVRTENDQKIVGLLVLPQYVRTLISSLEEHCGRCFVDNSDNDKKK</sequence>
<gene>
    <name evidence="8" type="ORF">PENTCL1PPCAC_10313</name>
</gene>
<dbReference type="Proteomes" id="UP001432027">
    <property type="component" value="Unassembled WGS sequence"/>
</dbReference>
<comment type="similarity">
    <text evidence="1">Belongs to the SBNO family.</text>
</comment>
<feature type="compositionally biased region" description="Acidic residues" evidence="4">
    <location>
        <begin position="926"/>
        <end position="935"/>
    </location>
</feature>
<feature type="compositionally biased region" description="Acidic residues" evidence="4">
    <location>
        <begin position="955"/>
        <end position="969"/>
    </location>
</feature>
<accession>A0AAV5T5R4</accession>
<dbReference type="Pfam" id="PF13871">
    <property type="entry name" value="Helicase_C_4"/>
    <property type="match status" value="1"/>
</dbReference>
<feature type="region of interest" description="Disordered" evidence="4">
    <location>
        <begin position="289"/>
        <end position="335"/>
    </location>
</feature>
<organism evidence="8 9">
    <name type="scientific">Pristionchus entomophagus</name>
    <dbReference type="NCBI Taxonomy" id="358040"/>
    <lineage>
        <taxon>Eukaryota</taxon>
        <taxon>Metazoa</taxon>
        <taxon>Ecdysozoa</taxon>
        <taxon>Nematoda</taxon>
        <taxon>Chromadorea</taxon>
        <taxon>Rhabditida</taxon>
        <taxon>Rhabditina</taxon>
        <taxon>Diplogasteromorpha</taxon>
        <taxon>Diplogasteroidea</taxon>
        <taxon>Neodiplogasteridae</taxon>
        <taxon>Pristionchus</taxon>
    </lineage>
</organism>
<dbReference type="Pfam" id="PF25373">
    <property type="entry name" value="SBNO"/>
    <property type="match status" value="1"/>
</dbReference>
<feature type="region of interest" description="Disordered" evidence="4">
    <location>
        <begin position="11"/>
        <end position="45"/>
    </location>
</feature>
<evidence type="ECO:0008006" key="10">
    <source>
        <dbReference type="Google" id="ProtNLM"/>
    </source>
</evidence>
<name>A0AAV5T5R4_9BILA</name>
<feature type="region of interest" description="Disordered" evidence="4">
    <location>
        <begin position="817"/>
        <end position="1043"/>
    </location>
</feature>
<dbReference type="FunFam" id="3.40.50.300:FF:000342">
    <property type="entry name" value="Protein strawberry notch homolog 2"/>
    <property type="match status" value="1"/>
</dbReference>
<dbReference type="Gene3D" id="3.40.50.300">
    <property type="entry name" value="P-loop containing nucleotide triphosphate hydrolases"/>
    <property type="match status" value="1"/>
</dbReference>
<evidence type="ECO:0000256" key="3">
    <source>
        <dbReference type="ARBA" id="ARBA00023163"/>
    </source>
</evidence>
<dbReference type="GO" id="GO:0031490">
    <property type="term" value="F:chromatin DNA binding"/>
    <property type="evidence" value="ECO:0007669"/>
    <property type="project" value="TreeGrafter"/>
</dbReference>